<evidence type="ECO:0000313" key="1">
    <source>
        <dbReference type="EMBL" id="UXX80813.1"/>
    </source>
</evidence>
<dbReference type="InterPro" id="IPR008441">
    <property type="entry name" value="AfumC-like_glycosyl_Trfase"/>
</dbReference>
<dbReference type="Proteomes" id="UP001062165">
    <property type="component" value="Chromosome"/>
</dbReference>
<sequence length="282" mass="33139">MNRTIYTFWEPRSNMTPYLSLCMDTWRQHTQGFEHIILDYSNLFEYIPEGSVNIDKVKHISLALQKDVIQATVLKYNGGIFIDADMIFTGDLNELLAPLTEYDVVTFSSHLAFMMAKPNAQLINEWYEEVTNRIDLLTVDMQVNWDYFGNQIVNKKLKNSKYKSLKLDKYISAFTPEINYYANIGSVMRMYDNFWFSTTISTSQVFFENQTIIALHNSWTPQWYKRLSKEEILNHPCLMSRTLKRLTTEGHPMVHKSETFFNLGVIKISWFVKVLLRKMGVN</sequence>
<dbReference type="RefSeq" id="WP_263052542.1">
    <property type="nucleotide sequence ID" value="NZ_CP106735.1"/>
</dbReference>
<protein>
    <submittedName>
        <fullName evidence="1">Capsular polysaccharide synthesis protein</fullName>
    </submittedName>
</protein>
<organism evidence="1 2">
    <name type="scientific">Reichenbachiella carrageenanivorans</name>
    <dbReference type="NCBI Taxonomy" id="2979869"/>
    <lineage>
        <taxon>Bacteria</taxon>
        <taxon>Pseudomonadati</taxon>
        <taxon>Bacteroidota</taxon>
        <taxon>Cytophagia</taxon>
        <taxon>Cytophagales</taxon>
        <taxon>Reichenbachiellaceae</taxon>
        <taxon>Reichenbachiella</taxon>
    </lineage>
</organism>
<keyword evidence="2" id="KW-1185">Reference proteome</keyword>
<dbReference type="SUPFAM" id="SSF53448">
    <property type="entry name" value="Nucleotide-diphospho-sugar transferases"/>
    <property type="match status" value="1"/>
</dbReference>
<dbReference type="Gene3D" id="3.90.550.20">
    <property type="match status" value="1"/>
</dbReference>
<dbReference type="EMBL" id="CP106735">
    <property type="protein sequence ID" value="UXX80813.1"/>
    <property type="molecule type" value="Genomic_DNA"/>
</dbReference>
<reference evidence="1" key="1">
    <citation type="submission" date="2022-10" db="EMBL/GenBank/DDBJ databases">
        <title>Comparative genomics and taxonomic characterization of three novel marine species of genus Reichenbachiella exhibiting antioxidant and polysaccharide degradation activities.</title>
        <authorList>
            <person name="Muhammad N."/>
            <person name="Lee Y.-J."/>
            <person name="Ko J."/>
            <person name="Kim S.-G."/>
        </authorList>
    </citation>
    <scope>NUCLEOTIDE SEQUENCE</scope>
    <source>
        <strain evidence="1">Wsw4-B4</strain>
    </source>
</reference>
<proteinExistence type="predicted"/>
<accession>A0ABY6D3W3</accession>
<gene>
    <name evidence="1" type="ORF">N7E81_06835</name>
</gene>
<name>A0ABY6D3W3_9BACT</name>
<dbReference type="Pfam" id="PF05704">
    <property type="entry name" value="Caps_synth"/>
    <property type="match status" value="1"/>
</dbReference>
<dbReference type="InterPro" id="IPR029044">
    <property type="entry name" value="Nucleotide-diphossugar_trans"/>
</dbReference>
<evidence type="ECO:0000313" key="2">
    <source>
        <dbReference type="Proteomes" id="UP001062165"/>
    </source>
</evidence>